<evidence type="ECO:0000313" key="1">
    <source>
        <dbReference type="EMBL" id="KAJ8868406.1"/>
    </source>
</evidence>
<sequence>MFASQTHNQQCIFQVVFHLSQVTSALAPGRPFCNRSVASNSSRAQQTTKCDGDDEILCLESLNEVI</sequence>
<comment type="caution">
    <text evidence="1">The sequence shown here is derived from an EMBL/GenBank/DDBJ whole genome shotgun (WGS) entry which is preliminary data.</text>
</comment>
<organism evidence="1 2">
    <name type="scientific">Dryococelus australis</name>
    <dbReference type="NCBI Taxonomy" id="614101"/>
    <lineage>
        <taxon>Eukaryota</taxon>
        <taxon>Metazoa</taxon>
        <taxon>Ecdysozoa</taxon>
        <taxon>Arthropoda</taxon>
        <taxon>Hexapoda</taxon>
        <taxon>Insecta</taxon>
        <taxon>Pterygota</taxon>
        <taxon>Neoptera</taxon>
        <taxon>Polyneoptera</taxon>
        <taxon>Phasmatodea</taxon>
        <taxon>Verophasmatodea</taxon>
        <taxon>Anareolatae</taxon>
        <taxon>Phasmatidae</taxon>
        <taxon>Eurycanthinae</taxon>
        <taxon>Dryococelus</taxon>
    </lineage>
</organism>
<evidence type="ECO:0000313" key="2">
    <source>
        <dbReference type="Proteomes" id="UP001159363"/>
    </source>
</evidence>
<protein>
    <submittedName>
        <fullName evidence="1">Uncharacterized protein</fullName>
    </submittedName>
</protein>
<gene>
    <name evidence="1" type="ORF">PR048_029922</name>
</gene>
<dbReference type="Proteomes" id="UP001159363">
    <property type="component" value="Chromosome 13"/>
</dbReference>
<accession>A0ABQ9GA64</accession>
<keyword evidence="2" id="KW-1185">Reference proteome</keyword>
<proteinExistence type="predicted"/>
<dbReference type="EMBL" id="JARBHB010000014">
    <property type="protein sequence ID" value="KAJ8868406.1"/>
    <property type="molecule type" value="Genomic_DNA"/>
</dbReference>
<reference evidence="1 2" key="1">
    <citation type="submission" date="2023-02" db="EMBL/GenBank/DDBJ databases">
        <title>LHISI_Scaffold_Assembly.</title>
        <authorList>
            <person name="Stuart O.P."/>
            <person name="Cleave R."/>
            <person name="Magrath M.J.L."/>
            <person name="Mikheyev A.S."/>
        </authorList>
    </citation>
    <scope>NUCLEOTIDE SEQUENCE [LARGE SCALE GENOMIC DNA]</scope>
    <source>
        <strain evidence="1">Daus_M_001</strain>
        <tissue evidence="1">Leg muscle</tissue>
    </source>
</reference>
<name>A0ABQ9GA64_9NEOP</name>